<keyword evidence="5 8" id="KW-0812">Transmembrane</keyword>
<dbReference type="InterPro" id="IPR037294">
    <property type="entry name" value="ABC_BtuC-like"/>
</dbReference>
<dbReference type="Pfam" id="PF01032">
    <property type="entry name" value="FecCD"/>
    <property type="match status" value="1"/>
</dbReference>
<feature type="transmembrane region" description="Helical" evidence="8">
    <location>
        <begin position="73"/>
        <end position="93"/>
    </location>
</feature>
<evidence type="ECO:0000256" key="4">
    <source>
        <dbReference type="ARBA" id="ARBA00022475"/>
    </source>
</evidence>
<protein>
    <submittedName>
        <fullName evidence="9">Iron complex transport system permease protein</fullName>
    </submittedName>
</protein>
<dbReference type="CDD" id="cd06550">
    <property type="entry name" value="TM_ABC_iron-siderophores_like"/>
    <property type="match status" value="1"/>
</dbReference>
<proteinExistence type="inferred from homology"/>
<evidence type="ECO:0000256" key="1">
    <source>
        <dbReference type="ARBA" id="ARBA00004651"/>
    </source>
</evidence>
<comment type="caution">
    <text evidence="9">The sequence shown here is derived from an EMBL/GenBank/DDBJ whole genome shotgun (WGS) entry which is preliminary data.</text>
</comment>
<organism evidence="9 10">
    <name type="scientific">Pseudochelatococcus lubricantis</name>
    <dbReference type="NCBI Taxonomy" id="1538102"/>
    <lineage>
        <taxon>Bacteria</taxon>
        <taxon>Pseudomonadati</taxon>
        <taxon>Pseudomonadota</taxon>
        <taxon>Alphaproteobacteria</taxon>
        <taxon>Hyphomicrobiales</taxon>
        <taxon>Chelatococcaceae</taxon>
        <taxon>Pseudochelatococcus</taxon>
    </lineage>
</organism>
<keyword evidence="3" id="KW-0813">Transport</keyword>
<dbReference type="Gene3D" id="1.10.3470.10">
    <property type="entry name" value="ABC transporter involved in vitamin B12 uptake, BtuC"/>
    <property type="match status" value="1"/>
</dbReference>
<evidence type="ECO:0000256" key="7">
    <source>
        <dbReference type="ARBA" id="ARBA00023136"/>
    </source>
</evidence>
<keyword evidence="10" id="KW-1185">Reference proteome</keyword>
<feature type="transmembrane region" description="Helical" evidence="8">
    <location>
        <begin position="163"/>
        <end position="188"/>
    </location>
</feature>
<dbReference type="Proteomes" id="UP001429580">
    <property type="component" value="Unassembled WGS sequence"/>
</dbReference>
<feature type="transmembrane region" description="Helical" evidence="8">
    <location>
        <begin position="291"/>
        <end position="309"/>
    </location>
</feature>
<dbReference type="PANTHER" id="PTHR30472">
    <property type="entry name" value="FERRIC ENTEROBACTIN TRANSPORT SYSTEM PERMEASE PROTEIN"/>
    <property type="match status" value="1"/>
</dbReference>
<reference evidence="9 10" key="1">
    <citation type="submission" date="2020-03" db="EMBL/GenBank/DDBJ databases">
        <title>Genomic Encyclopedia of Type Strains, Phase IV (KMG-IV): sequencing the most valuable type-strain genomes for metagenomic binning, comparative biology and taxonomic classification.</title>
        <authorList>
            <person name="Goeker M."/>
        </authorList>
    </citation>
    <scope>NUCLEOTIDE SEQUENCE [LARGE SCALE GENOMIC DNA]</scope>
    <source>
        <strain evidence="9 10">DSM 103870</strain>
    </source>
</reference>
<evidence type="ECO:0000256" key="3">
    <source>
        <dbReference type="ARBA" id="ARBA00022448"/>
    </source>
</evidence>
<feature type="transmembrane region" description="Helical" evidence="8">
    <location>
        <begin position="132"/>
        <end position="151"/>
    </location>
</feature>
<dbReference type="InterPro" id="IPR000522">
    <property type="entry name" value="ABC_transptr_permease_BtuC"/>
</dbReference>
<feature type="transmembrane region" description="Helical" evidence="8">
    <location>
        <begin position="321"/>
        <end position="340"/>
    </location>
</feature>
<evidence type="ECO:0000256" key="6">
    <source>
        <dbReference type="ARBA" id="ARBA00022989"/>
    </source>
</evidence>
<name>A0ABX0V687_9HYPH</name>
<keyword evidence="6 8" id="KW-1133">Transmembrane helix</keyword>
<keyword evidence="4" id="KW-1003">Cell membrane</keyword>
<keyword evidence="7 8" id="KW-0472">Membrane</keyword>
<comment type="subcellular location">
    <subcellularLocation>
        <location evidence="1">Cell membrane</location>
        <topology evidence="1">Multi-pass membrane protein</topology>
    </subcellularLocation>
</comment>
<gene>
    <name evidence="9" type="ORF">FHS82_003696</name>
</gene>
<evidence type="ECO:0000256" key="8">
    <source>
        <dbReference type="SAM" id="Phobius"/>
    </source>
</evidence>
<feature type="transmembrane region" description="Helical" evidence="8">
    <location>
        <begin position="208"/>
        <end position="230"/>
    </location>
</feature>
<evidence type="ECO:0000256" key="5">
    <source>
        <dbReference type="ARBA" id="ARBA00022692"/>
    </source>
</evidence>
<feature type="transmembrane region" description="Helical" evidence="8">
    <location>
        <begin position="251"/>
        <end position="279"/>
    </location>
</feature>
<dbReference type="SUPFAM" id="SSF81345">
    <property type="entry name" value="ABC transporter involved in vitamin B12 uptake, BtuC"/>
    <property type="match status" value="1"/>
</dbReference>
<feature type="transmembrane region" description="Helical" evidence="8">
    <location>
        <begin position="105"/>
        <end position="126"/>
    </location>
</feature>
<evidence type="ECO:0000256" key="2">
    <source>
        <dbReference type="ARBA" id="ARBA00007935"/>
    </source>
</evidence>
<dbReference type="PANTHER" id="PTHR30472:SF1">
    <property type="entry name" value="FE(3+) DICITRATE TRANSPORT SYSTEM PERMEASE PROTEIN FECC-RELATED"/>
    <property type="match status" value="1"/>
</dbReference>
<sequence>MTVRAGGIAEAPLSHRRRKRLRVLAGGLLLLGLAAFCSLIVGSRPIPLGATFDALVAYDIHDDRHLVIRELRVPRTIVALLAGAALGAAGAIMQAATRNPLAEPGLLGINAGAAVAVVIGIAAFDLTSMTQYVWFGIAGAGFAGIAVFVLGRAHETGTNPVRLVLAGAGLSIMLTAITGIVIINAPLAVFDDFRKWSAGSIEGRGFDVVGVLAVAVPAGLATAFAISGRLNAVALGMDLGRALGVNVRTTWFLACVSIMLLTGAATAGAGPIGFVGLVAPHLARMTTGPDFRWILPCSALFAAVLLLGADILGRVIAAPSEVAAGIIAALIGGPFLIAVVRRSRLTKL</sequence>
<feature type="transmembrane region" description="Helical" evidence="8">
    <location>
        <begin position="21"/>
        <end position="41"/>
    </location>
</feature>
<dbReference type="RefSeq" id="WP_166955599.1">
    <property type="nucleotide sequence ID" value="NZ_JAASQI010000010.1"/>
</dbReference>
<dbReference type="EMBL" id="JAASQI010000010">
    <property type="protein sequence ID" value="NIJ59835.1"/>
    <property type="molecule type" value="Genomic_DNA"/>
</dbReference>
<evidence type="ECO:0000313" key="9">
    <source>
        <dbReference type="EMBL" id="NIJ59835.1"/>
    </source>
</evidence>
<comment type="similarity">
    <text evidence="2">Belongs to the binding-protein-dependent transport system permease family. FecCD subfamily.</text>
</comment>
<accession>A0ABX0V687</accession>
<evidence type="ECO:0000313" key="10">
    <source>
        <dbReference type="Proteomes" id="UP001429580"/>
    </source>
</evidence>